<reference evidence="3" key="1">
    <citation type="journal article" date="2019" name="Int. J. Syst. Evol. Microbiol.">
        <title>The Global Catalogue of Microorganisms (GCM) 10K type strain sequencing project: providing services to taxonomists for standard genome sequencing and annotation.</title>
        <authorList>
            <consortium name="The Broad Institute Genomics Platform"/>
            <consortium name="The Broad Institute Genome Sequencing Center for Infectious Disease"/>
            <person name="Wu L."/>
            <person name="Ma J."/>
        </authorList>
    </citation>
    <scope>NUCLEOTIDE SEQUENCE [LARGE SCALE GENOMIC DNA]</scope>
    <source>
        <strain evidence="3">CCM 8939</strain>
    </source>
</reference>
<name>A0ABQ2BDU7_9SPHI</name>
<evidence type="ECO:0000313" key="3">
    <source>
        <dbReference type="Proteomes" id="UP000645390"/>
    </source>
</evidence>
<keyword evidence="3" id="KW-1185">Reference proteome</keyword>
<gene>
    <name evidence="2" type="ORF">GCM10008119_09670</name>
</gene>
<protein>
    <recommendedName>
        <fullName evidence="4">DUF3575 domain-containing protein</fullName>
    </recommendedName>
</protein>
<organism evidence="2 3">
    <name type="scientific">Pedobacter mendelii</name>
    <dbReference type="NCBI Taxonomy" id="1908240"/>
    <lineage>
        <taxon>Bacteria</taxon>
        <taxon>Pseudomonadati</taxon>
        <taxon>Bacteroidota</taxon>
        <taxon>Sphingobacteriia</taxon>
        <taxon>Sphingobacteriales</taxon>
        <taxon>Sphingobacteriaceae</taxon>
        <taxon>Pedobacter</taxon>
    </lineage>
</organism>
<proteinExistence type="predicted"/>
<feature type="chain" id="PRO_5046495056" description="DUF3575 domain-containing protein" evidence="1">
    <location>
        <begin position="22"/>
        <end position="214"/>
    </location>
</feature>
<accession>A0ABQ2BDU7</accession>
<feature type="signal peptide" evidence="1">
    <location>
        <begin position="1"/>
        <end position="21"/>
    </location>
</feature>
<sequence>MKKLITFMLLFLISFGGLVQAQTKKTTKAKTPAKKTTSTTATKKVEIQPKAEQPLLKTPVSTKKNFAAGTQGYKTAIGLKILYGIGITGKHFFTSNHAFEAIVKYRNFTGVASDISLTALYEYHGLFNQLEGLRWYGGGGAFVGNFAFKEEFNWGDQQSNIYYAVCGVLGLEYKLKNIPIAISADWQPGYMIKDTYNDSGFGADNGGFGIKYTF</sequence>
<evidence type="ECO:0000313" key="2">
    <source>
        <dbReference type="EMBL" id="GGI23840.1"/>
    </source>
</evidence>
<evidence type="ECO:0000256" key="1">
    <source>
        <dbReference type="SAM" id="SignalP"/>
    </source>
</evidence>
<dbReference type="EMBL" id="BMDJ01000002">
    <property type="protein sequence ID" value="GGI23840.1"/>
    <property type="molecule type" value="Genomic_DNA"/>
</dbReference>
<evidence type="ECO:0008006" key="4">
    <source>
        <dbReference type="Google" id="ProtNLM"/>
    </source>
</evidence>
<dbReference type="RefSeq" id="WP_188412126.1">
    <property type="nucleotide sequence ID" value="NZ_BMDJ01000002.1"/>
</dbReference>
<comment type="caution">
    <text evidence="2">The sequence shown here is derived from an EMBL/GenBank/DDBJ whole genome shotgun (WGS) entry which is preliminary data.</text>
</comment>
<keyword evidence="1" id="KW-0732">Signal</keyword>
<dbReference type="Proteomes" id="UP000645390">
    <property type="component" value="Unassembled WGS sequence"/>
</dbReference>